<keyword evidence="1" id="KW-0175">Coiled coil</keyword>
<dbReference type="AlphaFoldDB" id="A0A5D0RMQ4"/>
<dbReference type="GO" id="GO:0005886">
    <property type="term" value="C:plasma membrane"/>
    <property type="evidence" value="ECO:0007669"/>
    <property type="project" value="TreeGrafter"/>
</dbReference>
<reference evidence="3" key="1">
    <citation type="submission" date="2019-08" db="EMBL/GenBank/DDBJ databases">
        <title>Identification of a novel species of the genus Boseongicola.</title>
        <authorList>
            <person name="Zhang X.-Q."/>
        </authorList>
    </citation>
    <scope>NUCLEOTIDE SEQUENCE [LARGE SCALE GENOMIC DNA]</scope>
    <source>
        <strain evidence="3">HY14</strain>
    </source>
</reference>
<comment type="caution">
    <text evidence="3">The sequence shown here is derived from an EMBL/GenBank/DDBJ whole genome shotgun (WGS) entry which is preliminary data.</text>
</comment>
<protein>
    <submittedName>
        <fullName evidence="3">HlyD family efflux transporter periplasmic adaptor subunit</fullName>
    </submittedName>
</protein>
<dbReference type="RefSeq" id="WP_148376989.1">
    <property type="nucleotide sequence ID" value="NZ_VSIY01000004.1"/>
</dbReference>
<name>A0A5D0RMQ4_9RHOB</name>
<keyword evidence="4" id="KW-1185">Reference proteome</keyword>
<evidence type="ECO:0000313" key="4">
    <source>
        <dbReference type="Proteomes" id="UP000322080"/>
    </source>
</evidence>
<gene>
    <name evidence="3" type="ORF">FVF75_05730</name>
</gene>
<dbReference type="PANTHER" id="PTHR30438">
    <property type="entry name" value="36 KDA ANTIGEN-RELATED"/>
    <property type="match status" value="1"/>
</dbReference>
<dbReference type="Proteomes" id="UP000322080">
    <property type="component" value="Unassembled WGS sequence"/>
</dbReference>
<sequence>MLDDIVGWFSALLTAILPGLGDGGAPVYNGYVEADFVYVAASVTGRIATMAAVEGAELGADAVLFDMDATKQEASLRAAEARTAQAEANLRNLETGGREAEIDVIRASLEEAQAKQALARSTLARTQSLYEREIVTQARVDADRAALESANAHVAQLRAQLDVAELPAREEQLIAARATLTAARAEADLARSQLADMAVTAPVAGRVEKVYFVAGEVAAAGTPVVSILPPGAFKVLFFLPEADRAEFEIGDRLALECSGCPEGASAILTRMASDPQHTPPMIYSREERARLVFRAEARPEGAPDLMPGQPVSLTRPQ</sequence>
<feature type="coiled-coil region" evidence="1">
    <location>
        <begin position="69"/>
        <end position="96"/>
    </location>
</feature>
<evidence type="ECO:0000256" key="2">
    <source>
        <dbReference type="SAM" id="MobiDB-lite"/>
    </source>
</evidence>
<evidence type="ECO:0000313" key="3">
    <source>
        <dbReference type="EMBL" id="TYB82226.1"/>
    </source>
</evidence>
<proteinExistence type="predicted"/>
<dbReference type="Gene3D" id="2.40.50.100">
    <property type="match status" value="2"/>
</dbReference>
<dbReference type="SUPFAM" id="SSF111369">
    <property type="entry name" value="HlyD-like secretion proteins"/>
    <property type="match status" value="3"/>
</dbReference>
<dbReference type="Gene3D" id="1.10.287.470">
    <property type="entry name" value="Helix hairpin bin"/>
    <property type="match status" value="3"/>
</dbReference>
<organism evidence="3 4">
    <name type="scientific">Maritimibacter fusiformis</name>
    <dbReference type="NCBI Taxonomy" id="2603819"/>
    <lineage>
        <taxon>Bacteria</taxon>
        <taxon>Pseudomonadati</taxon>
        <taxon>Pseudomonadota</taxon>
        <taxon>Alphaproteobacteria</taxon>
        <taxon>Rhodobacterales</taxon>
        <taxon>Roseobacteraceae</taxon>
        <taxon>Maritimibacter</taxon>
    </lineage>
</organism>
<dbReference type="Gene3D" id="2.40.30.170">
    <property type="match status" value="1"/>
</dbReference>
<dbReference type="EMBL" id="VSIY01000004">
    <property type="protein sequence ID" value="TYB82226.1"/>
    <property type="molecule type" value="Genomic_DNA"/>
</dbReference>
<feature type="region of interest" description="Disordered" evidence="2">
    <location>
        <begin position="298"/>
        <end position="317"/>
    </location>
</feature>
<accession>A0A5D0RMQ4</accession>
<evidence type="ECO:0000256" key="1">
    <source>
        <dbReference type="SAM" id="Coils"/>
    </source>
</evidence>
<dbReference type="PANTHER" id="PTHR30438:SF2">
    <property type="entry name" value="MEMBRANE PROTEIN"/>
    <property type="match status" value="1"/>
</dbReference>